<dbReference type="CDD" id="cd03316">
    <property type="entry name" value="MR_like"/>
    <property type="match status" value="1"/>
</dbReference>
<dbReference type="SUPFAM" id="SSF51604">
    <property type="entry name" value="Enolase C-terminal domain-like"/>
    <property type="match status" value="1"/>
</dbReference>
<dbReference type="EMBL" id="JAPJZH010000009">
    <property type="protein sequence ID" value="MDA4846819.1"/>
    <property type="molecule type" value="Genomic_DNA"/>
</dbReference>
<sequence length="382" mass="40799">MPQNHRIARIEAYAYRCPVETPVDTSFGRMSDRPAVFVRLEDEDGCFGWGEVFANWPAAGAEHRVNLIERDLAQLVLGQTVEDPADFFGHLSTATRIRALQSGEWGPFRQTIAGIDTALWDMKARAADLSLRKLLNPEAADRLPAYASGIHIGSAPSGLARAREDGFKAFKVKVGFNLEHDAQAVRSMAGTLDKGETLYTDANQAFNATQAMAFLSLLNDAPIGWLEEPIAADAPSAHWKDVAASTHIPLAGGENFAGKTAFADAIQAGHLKFIQPDIAKWGGISGCFAVARAAKTADLTYCPHFLGGGIGLSASTELLAAVGGDGLLEVDVNPNPLRQAFAPSGIDRSTGTWAATSKPGLGCDELPPELARYKTHQIGVHL</sequence>
<dbReference type="SFLD" id="SFLDS00001">
    <property type="entry name" value="Enolase"/>
    <property type="match status" value="1"/>
</dbReference>
<dbReference type="InterPro" id="IPR046945">
    <property type="entry name" value="RHMD-like"/>
</dbReference>
<keyword evidence="3" id="KW-0460">Magnesium</keyword>
<dbReference type="Pfam" id="PF13378">
    <property type="entry name" value="MR_MLE_C"/>
    <property type="match status" value="1"/>
</dbReference>
<comment type="cofactor">
    <cofactor evidence="1">
        <name>Mg(2+)</name>
        <dbReference type="ChEBI" id="CHEBI:18420"/>
    </cofactor>
</comment>
<dbReference type="SMART" id="SM00922">
    <property type="entry name" value="MR_MLE"/>
    <property type="match status" value="1"/>
</dbReference>
<name>A0ABT4VQC3_9HYPH</name>
<evidence type="ECO:0000313" key="6">
    <source>
        <dbReference type="Proteomes" id="UP001148313"/>
    </source>
</evidence>
<proteinExistence type="predicted"/>
<dbReference type="Gene3D" id="3.30.390.10">
    <property type="entry name" value="Enolase-like, N-terminal domain"/>
    <property type="match status" value="1"/>
</dbReference>
<dbReference type="InterPro" id="IPR029017">
    <property type="entry name" value="Enolase-like_N"/>
</dbReference>
<dbReference type="InterPro" id="IPR036849">
    <property type="entry name" value="Enolase-like_C_sf"/>
</dbReference>
<dbReference type="InterPro" id="IPR029065">
    <property type="entry name" value="Enolase_C-like"/>
</dbReference>
<evidence type="ECO:0000313" key="5">
    <source>
        <dbReference type="EMBL" id="MDA4846819.1"/>
    </source>
</evidence>
<dbReference type="InterPro" id="IPR013341">
    <property type="entry name" value="Mandelate_racemase_N_dom"/>
</dbReference>
<dbReference type="PANTHER" id="PTHR13794:SF58">
    <property type="entry name" value="MITOCHONDRIAL ENOLASE SUPERFAMILY MEMBER 1"/>
    <property type="match status" value="1"/>
</dbReference>
<reference evidence="5" key="1">
    <citation type="submission" date="2022-11" db="EMBL/GenBank/DDBJ databases">
        <title>Hoeflea poritis sp. nov., isolated from scleractinian coral Porites lutea.</title>
        <authorList>
            <person name="Zhang G."/>
            <person name="Wei Q."/>
            <person name="Cai L."/>
        </authorList>
    </citation>
    <scope>NUCLEOTIDE SEQUENCE</scope>
    <source>
        <strain evidence="5">E7-10</strain>
    </source>
</reference>
<dbReference type="Proteomes" id="UP001148313">
    <property type="component" value="Unassembled WGS sequence"/>
</dbReference>
<evidence type="ECO:0000256" key="1">
    <source>
        <dbReference type="ARBA" id="ARBA00001946"/>
    </source>
</evidence>
<dbReference type="SFLD" id="SFLDG00179">
    <property type="entry name" value="mandelate_racemase"/>
    <property type="match status" value="1"/>
</dbReference>
<dbReference type="InterPro" id="IPR013342">
    <property type="entry name" value="Mandelate_racemase_C"/>
</dbReference>
<protein>
    <submittedName>
        <fullName evidence="5">Mandelate racemase/muconate lactonizing enzyme family protein</fullName>
    </submittedName>
</protein>
<evidence type="ECO:0000256" key="3">
    <source>
        <dbReference type="ARBA" id="ARBA00022842"/>
    </source>
</evidence>
<gene>
    <name evidence="5" type="ORF">OOZ53_15775</name>
</gene>
<comment type="caution">
    <text evidence="5">The sequence shown here is derived from an EMBL/GenBank/DDBJ whole genome shotgun (WGS) entry which is preliminary data.</text>
</comment>
<feature type="domain" description="Mandelate racemase/muconate lactonizing enzyme C-terminal" evidence="4">
    <location>
        <begin position="156"/>
        <end position="249"/>
    </location>
</feature>
<dbReference type="PANTHER" id="PTHR13794">
    <property type="entry name" value="ENOLASE SUPERFAMILY, MANDELATE RACEMASE"/>
    <property type="match status" value="1"/>
</dbReference>
<dbReference type="Gene3D" id="3.20.20.120">
    <property type="entry name" value="Enolase-like C-terminal domain"/>
    <property type="match status" value="1"/>
</dbReference>
<dbReference type="SUPFAM" id="SSF54826">
    <property type="entry name" value="Enolase N-terminal domain-like"/>
    <property type="match status" value="1"/>
</dbReference>
<dbReference type="Pfam" id="PF02746">
    <property type="entry name" value="MR_MLE_N"/>
    <property type="match status" value="1"/>
</dbReference>
<keyword evidence="6" id="KW-1185">Reference proteome</keyword>
<dbReference type="InterPro" id="IPR018110">
    <property type="entry name" value="Mandel_Rmase/mucon_lact_enz_CS"/>
</dbReference>
<keyword evidence="2" id="KW-0479">Metal-binding</keyword>
<dbReference type="RefSeq" id="WP_271090610.1">
    <property type="nucleotide sequence ID" value="NZ_JAPJZH010000009.1"/>
</dbReference>
<organism evidence="5 6">
    <name type="scientific">Hoeflea poritis</name>
    <dbReference type="NCBI Taxonomy" id="2993659"/>
    <lineage>
        <taxon>Bacteria</taxon>
        <taxon>Pseudomonadati</taxon>
        <taxon>Pseudomonadota</taxon>
        <taxon>Alphaproteobacteria</taxon>
        <taxon>Hyphomicrobiales</taxon>
        <taxon>Rhizobiaceae</taxon>
        <taxon>Hoeflea</taxon>
    </lineage>
</organism>
<evidence type="ECO:0000256" key="2">
    <source>
        <dbReference type="ARBA" id="ARBA00022723"/>
    </source>
</evidence>
<accession>A0ABT4VQC3</accession>
<evidence type="ECO:0000259" key="4">
    <source>
        <dbReference type="SMART" id="SM00922"/>
    </source>
</evidence>
<dbReference type="PROSITE" id="PS00909">
    <property type="entry name" value="MR_MLE_2"/>
    <property type="match status" value="1"/>
</dbReference>